<organism evidence="10 11">
    <name type="scientific">Littorina saxatilis</name>
    <dbReference type="NCBI Taxonomy" id="31220"/>
    <lineage>
        <taxon>Eukaryota</taxon>
        <taxon>Metazoa</taxon>
        <taxon>Spiralia</taxon>
        <taxon>Lophotrochozoa</taxon>
        <taxon>Mollusca</taxon>
        <taxon>Gastropoda</taxon>
        <taxon>Caenogastropoda</taxon>
        <taxon>Littorinimorpha</taxon>
        <taxon>Littorinoidea</taxon>
        <taxon>Littorinidae</taxon>
        <taxon>Littorina</taxon>
    </lineage>
</organism>
<evidence type="ECO:0000313" key="10">
    <source>
        <dbReference type="EMBL" id="KAK7104939.1"/>
    </source>
</evidence>
<name>A0AAN9BGT8_9CAEN</name>
<dbReference type="Proteomes" id="UP001374579">
    <property type="component" value="Unassembled WGS sequence"/>
</dbReference>
<dbReference type="InterPro" id="IPR035914">
    <property type="entry name" value="Sperma_CUB_dom_sf"/>
</dbReference>
<comment type="caution">
    <text evidence="5">Lacks conserved residue(s) required for the propagation of feature annotation.</text>
</comment>
<keyword evidence="2" id="KW-0677">Repeat</keyword>
<evidence type="ECO:0000256" key="8">
    <source>
        <dbReference type="SAM" id="SignalP"/>
    </source>
</evidence>
<keyword evidence="7" id="KW-0472">Membrane</keyword>
<evidence type="ECO:0000259" key="9">
    <source>
        <dbReference type="PROSITE" id="PS01180"/>
    </source>
</evidence>
<gene>
    <name evidence="10" type="ORF">V1264_019576</name>
</gene>
<keyword evidence="7" id="KW-0812">Transmembrane</keyword>
<evidence type="ECO:0000256" key="4">
    <source>
        <dbReference type="ARBA" id="ARBA00023180"/>
    </source>
</evidence>
<accession>A0AAN9BGT8</accession>
<reference evidence="10 11" key="1">
    <citation type="submission" date="2024-02" db="EMBL/GenBank/DDBJ databases">
        <title>Chromosome-scale genome assembly of the rough periwinkle Littorina saxatilis.</title>
        <authorList>
            <person name="De Jode A."/>
            <person name="Faria R."/>
            <person name="Formenti G."/>
            <person name="Sims Y."/>
            <person name="Smith T.P."/>
            <person name="Tracey A."/>
            <person name="Wood J.M.D."/>
            <person name="Zagrodzka Z.B."/>
            <person name="Johannesson K."/>
            <person name="Butlin R.K."/>
            <person name="Leder E.H."/>
        </authorList>
    </citation>
    <scope>NUCLEOTIDE SEQUENCE [LARGE SCALE GENOMIC DNA]</scope>
    <source>
        <strain evidence="10">Snail1</strain>
        <tissue evidence="10">Muscle</tissue>
    </source>
</reference>
<dbReference type="Gene3D" id="2.60.120.290">
    <property type="entry name" value="Spermadhesin, CUB domain"/>
    <property type="match status" value="1"/>
</dbReference>
<dbReference type="InterPro" id="IPR000859">
    <property type="entry name" value="CUB_dom"/>
</dbReference>
<proteinExistence type="predicted"/>
<dbReference type="AlphaFoldDB" id="A0AAN9BGT8"/>
<sequence length="450" mass="47791">MAHRCIPHLAVLLSLLITGCKGQCNSSRPRHLYATYGPDAIYSPGYPRHNYPNNANCTWLIEAEPSLVIRVRVVWMEVEQHATCNYDRLSLYDGRSSYFPRLARLCSGHGEVYHSSGHRVFLAFRSDSSITSTGFELEFSAINHWQVPSTTPLTTTTAWWLTRRTSTTTASYQWAPHVNTAALIGGITGGLVFLLVCCILCRYYCTRHAYTSRQQSPPFYPPLGPSAPPPNATIYQNNNAVFMVSAPGQALQGPAPPYGGSTNYAFSPGGEAPPAYFAVHHAAGPMQHRVGGASVFGTGPQPPPPTYTEAMKLSHPPAVSMPGFSLPPFPPSVASSLPLQTPSGNAAGVHVLPSLPPPYPPPDPTSIPSAPCRPAPPPPPRRPTALTSDVVTPISGQAPPTTTVAPPITGQAPPTVDPATPISGQATPTATSVTSPLGPIPPLPGYTPPQ</sequence>
<dbReference type="PANTHER" id="PTHR24251">
    <property type="entry name" value="OVOCHYMASE-RELATED"/>
    <property type="match status" value="1"/>
</dbReference>
<evidence type="ECO:0000256" key="5">
    <source>
        <dbReference type="PROSITE-ProRule" id="PRU00059"/>
    </source>
</evidence>
<evidence type="ECO:0000313" key="11">
    <source>
        <dbReference type="Proteomes" id="UP001374579"/>
    </source>
</evidence>
<dbReference type="CDD" id="cd00041">
    <property type="entry name" value="CUB"/>
    <property type="match status" value="1"/>
</dbReference>
<evidence type="ECO:0000256" key="3">
    <source>
        <dbReference type="ARBA" id="ARBA00023157"/>
    </source>
</evidence>
<comment type="caution">
    <text evidence="10">The sequence shown here is derived from an EMBL/GenBank/DDBJ whole genome shotgun (WGS) entry which is preliminary data.</text>
</comment>
<keyword evidence="4" id="KW-0325">Glycoprotein</keyword>
<keyword evidence="1 8" id="KW-0732">Signal</keyword>
<feature type="chain" id="PRO_5042944197" description="CUB domain-containing protein" evidence="8">
    <location>
        <begin position="23"/>
        <end position="450"/>
    </location>
</feature>
<evidence type="ECO:0000256" key="2">
    <source>
        <dbReference type="ARBA" id="ARBA00022737"/>
    </source>
</evidence>
<dbReference type="SUPFAM" id="SSF49854">
    <property type="entry name" value="Spermadhesin, CUB domain"/>
    <property type="match status" value="1"/>
</dbReference>
<feature type="compositionally biased region" description="Pro residues" evidence="6">
    <location>
        <begin position="438"/>
        <end position="450"/>
    </location>
</feature>
<keyword evidence="7" id="KW-1133">Transmembrane helix</keyword>
<keyword evidence="3" id="KW-1015">Disulfide bond</keyword>
<dbReference type="SMART" id="SM00042">
    <property type="entry name" value="CUB"/>
    <property type="match status" value="1"/>
</dbReference>
<evidence type="ECO:0000256" key="6">
    <source>
        <dbReference type="SAM" id="MobiDB-lite"/>
    </source>
</evidence>
<dbReference type="PROSITE" id="PS01180">
    <property type="entry name" value="CUB"/>
    <property type="match status" value="1"/>
</dbReference>
<feature type="compositionally biased region" description="Low complexity" evidence="6">
    <location>
        <begin position="398"/>
        <end position="409"/>
    </location>
</feature>
<feature type="transmembrane region" description="Helical" evidence="7">
    <location>
        <begin position="181"/>
        <end position="205"/>
    </location>
</feature>
<keyword evidence="11" id="KW-1185">Reference proteome</keyword>
<feature type="compositionally biased region" description="Polar residues" evidence="6">
    <location>
        <begin position="335"/>
        <end position="344"/>
    </location>
</feature>
<feature type="signal peptide" evidence="8">
    <location>
        <begin position="1"/>
        <end position="22"/>
    </location>
</feature>
<dbReference type="PROSITE" id="PS51257">
    <property type="entry name" value="PROKAR_LIPOPROTEIN"/>
    <property type="match status" value="1"/>
</dbReference>
<feature type="compositionally biased region" description="Polar residues" evidence="6">
    <location>
        <begin position="422"/>
        <end position="435"/>
    </location>
</feature>
<dbReference type="FunFam" id="2.60.120.290:FF:000003">
    <property type="entry name" value="Neuropilin"/>
    <property type="match status" value="1"/>
</dbReference>
<dbReference type="EMBL" id="JBAMIC010000008">
    <property type="protein sequence ID" value="KAK7104939.1"/>
    <property type="molecule type" value="Genomic_DNA"/>
</dbReference>
<evidence type="ECO:0000256" key="7">
    <source>
        <dbReference type="SAM" id="Phobius"/>
    </source>
</evidence>
<protein>
    <recommendedName>
        <fullName evidence="9">CUB domain-containing protein</fullName>
    </recommendedName>
</protein>
<feature type="domain" description="CUB" evidence="9">
    <location>
        <begin position="20"/>
        <end position="142"/>
    </location>
</feature>
<feature type="compositionally biased region" description="Pro residues" evidence="6">
    <location>
        <begin position="354"/>
        <end position="382"/>
    </location>
</feature>
<dbReference type="Pfam" id="PF00431">
    <property type="entry name" value="CUB"/>
    <property type="match status" value="1"/>
</dbReference>
<feature type="region of interest" description="Disordered" evidence="6">
    <location>
        <begin position="335"/>
        <end position="450"/>
    </location>
</feature>
<evidence type="ECO:0000256" key="1">
    <source>
        <dbReference type="ARBA" id="ARBA00022729"/>
    </source>
</evidence>